<accession>A0A286TU84</accession>
<keyword evidence="2" id="KW-1185">Reference proteome</keyword>
<evidence type="ECO:0000313" key="2">
    <source>
        <dbReference type="Proteomes" id="UP000218542"/>
    </source>
</evidence>
<dbReference type="OrthoDB" id="283685at2"/>
<sequence length="110" mass="12718">MTNYDFGDILLVKFPYSEEKGETKRPVVVLAQTDVKDIVVAKVTSMEQRGEYDIAIDNWKHVGLLYPSIVRIDKLATLSKERLTRKLGVLNDSYKPNIIYKIKQLFKIEN</sequence>
<proteinExistence type="predicted"/>
<protein>
    <recommendedName>
        <fullName evidence="3">Growth inhibitor</fullName>
    </recommendedName>
</protein>
<evidence type="ECO:0008006" key="3">
    <source>
        <dbReference type="Google" id="ProtNLM"/>
    </source>
</evidence>
<dbReference type="AlphaFoldDB" id="A0A286TU84"/>
<dbReference type="Proteomes" id="UP000218542">
    <property type="component" value="Unassembled WGS sequence"/>
</dbReference>
<dbReference type="RefSeq" id="WP_096892540.1">
    <property type="nucleotide sequence ID" value="NZ_BAOS01000003.1"/>
</dbReference>
<reference evidence="2" key="1">
    <citation type="journal article" date="2017" name="Environ. Microbiol. Rep.">
        <title>Genetic Diversity of Marine Anaerobic Ammonium-Oxidizing Bacteria as Revealed by Genomic and Proteomic Analyses of 'Candidatus Scalindua japonica'.</title>
        <authorList>
            <person name="Oshiki M."/>
            <person name="Mizuto K."/>
            <person name="Kimura Z."/>
            <person name="Kindaichi T."/>
            <person name="Satoh H."/>
            <person name="Okabe S."/>
        </authorList>
    </citation>
    <scope>NUCLEOTIDE SEQUENCE [LARGE SCALE GENOMIC DNA]</scope>
    <source>
        <strain evidence="2">husup-a2</strain>
    </source>
</reference>
<dbReference type="EMBL" id="BAOS01000003">
    <property type="protein sequence ID" value="GAX59411.1"/>
    <property type="molecule type" value="Genomic_DNA"/>
</dbReference>
<dbReference type="GO" id="GO:0003677">
    <property type="term" value="F:DNA binding"/>
    <property type="evidence" value="ECO:0007669"/>
    <property type="project" value="InterPro"/>
</dbReference>
<dbReference type="InterPro" id="IPR011067">
    <property type="entry name" value="Plasmid_toxin/cell-grow_inhib"/>
</dbReference>
<evidence type="ECO:0000313" key="1">
    <source>
        <dbReference type="EMBL" id="GAX59411.1"/>
    </source>
</evidence>
<dbReference type="SUPFAM" id="SSF50118">
    <property type="entry name" value="Cell growth inhibitor/plasmid maintenance toxic component"/>
    <property type="match status" value="1"/>
</dbReference>
<gene>
    <name evidence="1" type="ORF">SCALIN_C03_0068</name>
</gene>
<comment type="caution">
    <text evidence="1">The sequence shown here is derived from an EMBL/GenBank/DDBJ whole genome shotgun (WGS) entry which is preliminary data.</text>
</comment>
<organism evidence="1 2">
    <name type="scientific">Candidatus Scalindua japonica</name>
    <dbReference type="NCBI Taxonomy" id="1284222"/>
    <lineage>
        <taxon>Bacteria</taxon>
        <taxon>Pseudomonadati</taxon>
        <taxon>Planctomycetota</taxon>
        <taxon>Candidatus Brocadiia</taxon>
        <taxon>Candidatus Brocadiales</taxon>
        <taxon>Candidatus Scalinduaceae</taxon>
        <taxon>Candidatus Scalindua</taxon>
    </lineage>
</organism>
<dbReference type="InterPro" id="IPR003477">
    <property type="entry name" value="PemK-like"/>
</dbReference>
<dbReference type="Pfam" id="PF02452">
    <property type="entry name" value="PemK_toxin"/>
    <property type="match status" value="1"/>
</dbReference>
<name>A0A286TU84_9BACT</name>
<dbReference type="Gene3D" id="2.30.30.110">
    <property type="match status" value="1"/>
</dbReference>